<evidence type="ECO:0000256" key="1">
    <source>
        <dbReference type="ARBA" id="ARBA00008791"/>
    </source>
</evidence>
<dbReference type="InterPro" id="IPR006016">
    <property type="entry name" value="UspA"/>
</dbReference>
<gene>
    <name evidence="3" type="ORF">Mco01_28980</name>
</gene>
<dbReference type="InterPro" id="IPR006015">
    <property type="entry name" value="Universal_stress_UspA"/>
</dbReference>
<dbReference type="Gene3D" id="3.40.50.620">
    <property type="entry name" value="HUPs"/>
    <property type="match status" value="2"/>
</dbReference>
<dbReference type="SUPFAM" id="SSF52402">
    <property type="entry name" value="Adenine nucleotide alpha hydrolases-like"/>
    <property type="match status" value="2"/>
</dbReference>
<protein>
    <submittedName>
        <fullName evidence="3">Universal stress protein</fullName>
    </submittedName>
</protein>
<dbReference type="InterPro" id="IPR014729">
    <property type="entry name" value="Rossmann-like_a/b/a_fold"/>
</dbReference>
<sequence>MAGLIVAAVDGSEPATAALDWAADDALRRRAALRIVHVREPVAHERPFHGHGPDTPYEDHGESVLNAAADRVWERAPGVSVTAEVLTGSVVERLRRESESADALVLGSRGRGGFAGLILGSVGLGLAGHSRNPVVVVRRRPRDEYHEVVVGFDGSSHSEAALQFAFDEARVRRARVHAVYAWQMPMFSPYGVGYGGAMNDVVDNETRAARMRLAPWREKHPDVPLVESAVCGHPIPALAEASLVADLVVVGTRGLGDFGGALLGSVSHGVLHRAHCPVAVVPHPADGR</sequence>
<dbReference type="PANTHER" id="PTHR46553">
    <property type="entry name" value="ADENINE NUCLEOTIDE ALPHA HYDROLASES-LIKE SUPERFAMILY PROTEIN"/>
    <property type="match status" value="1"/>
</dbReference>
<comment type="caution">
    <text evidence="3">The sequence shown here is derived from an EMBL/GenBank/DDBJ whole genome shotgun (WGS) entry which is preliminary data.</text>
</comment>
<dbReference type="Proteomes" id="UP000603904">
    <property type="component" value="Unassembled WGS sequence"/>
</dbReference>
<organism evidence="3 4">
    <name type="scientific">Microbispora corallina</name>
    <dbReference type="NCBI Taxonomy" id="83302"/>
    <lineage>
        <taxon>Bacteria</taxon>
        <taxon>Bacillati</taxon>
        <taxon>Actinomycetota</taxon>
        <taxon>Actinomycetes</taxon>
        <taxon>Streptosporangiales</taxon>
        <taxon>Streptosporangiaceae</taxon>
        <taxon>Microbispora</taxon>
    </lineage>
</organism>
<evidence type="ECO:0000259" key="2">
    <source>
        <dbReference type="Pfam" id="PF00582"/>
    </source>
</evidence>
<evidence type="ECO:0000313" key="3">
    <source>
        <dbReference type="EMBL" id="GIH39898.1"/>
    </source>
</evidence>
<feature type="domain" description="UspA" evidence="2">
    <location>
        <begin position="5"/>
        <end position="138"/>
    </location>
</feature>
<accession>A0ABQ4FYK3</accession>
<feature type="domain" description="UspA" evidence="2">
    <location>
        <begin position="145"/>
        <end position="282"/>
    </location>
</feature>
<comment type="similarity">
    <text evidence="1">Belongs to the universal stress protein A family.</text>
</comment>
<evidence type="ECO:0000313" key="4">
    <source>
        <dbReference type="Proteomes" id="UP000603904"/>
    </source>
</evidence>
<proteinExistence type="inferred from homology"/>
<reference evidence="3 4" key="1">
    <citation type="submission" date="2021-01" db="EMBL/GenBank/DDBJ databases">
        <title>Whole genome shotgun sequence of Microbispora corallina NBRC 16416.</title>
        <authorList>
            <person name="Komaki H."/>
            <person name="Tamura T."/>
        </authorList>
    </citation>
    <scope>NUCLEOTIDE SEQUENCE [LARGE SCALE GENOMIC DNA]</scope>
    <source>
        <strain evidence="3 4">NBRC 16416</strain>
    </source>
</reference>
<dbReference type="EMBL" id="BOOC01000011">
    <property type="protein sequence ID" value="GIH39898.1"/>
    <property type="molecule type" value="Genomic_DNA"/>
</dbReference>
<dbReference type="PANTHER" id="PTHR46553:SF3">
    <property type="entry name" value="ADENINE NUCLEOTIDE ALPHA HYDROLASES-LIKE SUPERFAMILY PROTEIN"/>
    <property type="match status" value="1"/>
</dbReference>
<dbReference type="Pfam" id="PF00582">
    <property type="entry name" value="Usp"/>
    <property type="match status" value="2"/>
</dbReference>
<name>A0ABQ4FYK3_9ACTN</name>
<dbReference type="PRINTS" id="PR01438">
    <property type="entry name" value="UNVRSLSTRESS"/>
</dbReference>
<keyword evidence="4" id="KW-1185">Reference proteome</keyword>
<dbReference type="RefSeq" id="WP_204057384.1">
    <property type="nucleotide sequence ID" value="NZ_BAAAGP010000011.1"/>
</dbReference>